<keyword evidence="3" id="KW-1185">Reference proteome</keyword>
<dbReference type="SUPFAM" id="SSF82199">
    <property type="entry name" value="SET domain"/>
    <property type="match status" value="1"/>
</dbReference>
<dbReference type="HOGENOM" id="CLU_432819_0_0_1"/>
<reference evidence="3" key="1">
    <citation type="journal article" date="2011" name="Nat. Commun.">
        <title>Effector diversification within compartments of the Leptosphaeria maculans genome affected by Repeat-Induced Point mutations.</title>
        <authorList>
            <person name="Rouxel T."/>
            <person name="Grandaubert J."/>
            <person name="Hane J.K."/>
            <person name="Hoede C."/>
            <person name="van de Wouw A.P."/>
            <person name="Couloux A."/>
            <person name="Dominguez V."/>
            <person name="Anthouard V."/>
            <person name="Bally P."/>
            <person name="Bourras S."/>
            <person name="Cozijnsen A.J."/>
            <person name="Ciuffetti L.M."/>
            <person name="Degrave A."/>
            <person name="Dilmaghani A."/>
            <person name="Duret L."/>
            <person name="Fudal I."/>
            <person name="Goodwin S.B."/>
            <person name="Gout L."/>
            <person name="Glaser N."/>
            <person name="Linglin J."/>
            <person name="Kema G.H.J."/>
            <person name="Lapalu N."/>
            <person name="Lawrence C.B."/>
            <person name="May K."/>
            <person name="Meyer M."/>
            <person name="Ollivier B."/>
            <person name="Poulain J."/>
            <person name="Schoch C.L."/>
            <person name="Simon A."/>
            <person name="Spatafora J.W."/>
            <person name="Stachowiak A."/>
            <person name="Turgeon B.G."/>
            <person name="Tyler B.M."/>
            <person name="Vincent D."/>
            <person name="Weissenbach J."/>
            <person name="Amselem J."/>
            <person name="Quesneville H."/>
            <person name="Oliver R.P."/>
            <person name="Wincker P."/>
            <person name="Balesdent M.-H."/>
            <person name="Howlett B.J."/>
        </authorList>
    </citation>
    <scope>NUCLEOTIDE SEQUENCE [LARGE SCALE GENOMIC DNA]</scope>
    <source>
        <strain evidence="3">JN3 / isolate v23.1.3 / race Av1-4-5-6-7-8</strain>
    </source>
</reference>
<evidence type="ECO:0000259" key="1">
    <source>
        <dbReference type="PROSITE" id="PS50280"/>
    </source>
</evidence>
<dbReference type="PANTHER" id="PTHR13271:SF137">
    <property type="entry name" value="SET DOMAIN-CONTAINING PROTEIN"/>
    <property type="match status" value="1"/>
</dbReference>
<dbReference type="PANTHER" id="PTHR13271">
    <property type="entry name" value="UNCHARACTERIZED PUTATIVE METHYLTRANSFERASE"/>
    <property type="match status" value="1"/>
</dbReference>
<feature type="domain" description="SET" evidence="1">
    <location>
        <begin position="392"/>
        <end position="501"/>
    </location>
</feature>
<dbReference type="OrthoDB" id="42889at2759"/>
<protein>
    <recommendedName>
        <fullName evidence="1">SET domain-containing protein</fullName>
    </recommendedName>
</protein>
<dbReference type="eggNOG" id="KOG1337">
    <property type="taxonomic scope" value="Eukaryota"/>
</dbReference>
<organism evidence="3">
    <name type="scientific">Leptosphaeria maculans (strain JN3 / isolate v23.1.3 / race Av1-4-5-6-7-8)</name>
    <name type="common">Blackleg fungus</name>
    <name type="synonym">Phoma lingam</name>
    <dbReference type="NCBI Taxonomy" id="985895"/>
    <lineage>
        <taxon>Eukaryota</taxon>
        <taxon>Fungi</taxon>
        <taxon>Dikarya</taxon>
        <taxon>Ascomycota</taxon>
        <taxon>Pezizomycotina</taxon>
        <taxon>Dothideomycetes</taxon>
        <taxon>Pleosporomycetidae</taxon>
        <taxon>Pleosporales</taxon>
        <taxon>Pleosporineae</taxon>
        <taxon>Leptosphaeriaceae</taxon>
        <taxon>Plenodomus</taxon>
        <taxon>Plenodomus lingam/Leptosphaeria maculans species complex</taxon>
    </lineage>
</organism>
<accession>E4ZSM1</accession>
<dbReference type="STRING" id="985895.E4ZSM1"/>
<evidence type="ECO:0000313" key="3">
    <source>
        <dbReference type="Proteomes" id="UP000002668"/>
    </source>
</evidence>
<name>E4ZSM1_LEPMJ</name>
<dbReference type="InterPro" id="IPR050600">
    <property type="entry name" value="SETD3_SETD6_MTase"/>
</dbReference>
<gene>
    <name evidence="2" type="ORF">LEMA_P121650.1</name>
</gene>
<dbReference type="InterPro" id="IPR046341">
    <property type="entry name" value="SET_dom_sf"/>
</dbReference>
<dbReference type="InParanoid" id="E4ZSM1"/>
<dbReference type="InterPro" id="IPR001214">
    <property type="entry name" value="SET_dom"/>
</dbReference>
<dbReference type="Gene3D" id="3.90.1410.10">
    <property type="entry name" value="set domain protein methyltransferase, domain 1"/>
    <property type="match status" value="1"/>
</dbReference>
<dbReference type="Proteomes" id="UP000002668">
    <property type="component" value="Genome"/>
</dbReference>
<dbReference type="GO" id="GO:0016279">
    <property type="term" value="F:protein-lysine N-methyltransferase activity"/>
    <property type="evidence" value="ECO:0007669"/>
    <property type="project" value="TreeGrafter"/>
</dbReference>
<proteinExistence type="predicted"/>
<sequence length="632" mass="70436">MLVYRLAREYPADAERPASFSAPLCLPLLTLHPLLTSSHPAPSAYLFSPCTLCLPLLTLHPLLTSSHPAPSAYLFSPCTDKAPLCSDGIVLLYILYLTTTVWQYTDPVLEHDIGPTLLVRARHQLPFLFLFFYMLPIASAPFRFPRAAKSSRRDQHLRQPVRQIQSPAPCFVLPSTMTCKHRLADHSSCQGRPRSPSTFSVDGLHTQRLGPQLPMSNQELDVSSSIPNLLSWFTEGGGWVSPDVEVVYNDSHGFHMLAKGPLHAALLLSCPLRLSLSILNLESDRNQVLPIDSTLQHCRGKIPDHILAHLLLIEQRNRGAASPWHAYITCLPGPESMTTPLWFHEEDAAFLAGTGLAPAAQERKRDLCREWDNVVAVFHELAIPLAAFTICALLESNESSRPPDRSHGAYCKVSLRASKLLTRISDSLFWAATIFTSRAFISTHILPGQETVPVLFPVIDILNHSPTARVEWDFQPHQSFALKCQAGETFTAGQELFNNYAPKQNDELLLGYGFCLEDNPIEQFALKLAFPPRLLQHAQDMGLLDVASVPFGMSPAFLGQDLATEQHFLRTKDHPFGRYANHMPCFRGIPPCIVHFFFIQTVMTSGLDMAAIHVERPDPRITIQVLQAVCLH</sequence>
<dbReference type="AlphaFoldDB" id="E4ZSM1"/>
<dbReference type="PROSITE" id="PS50280">
    <property type="entry name" value="SET"/>
    <property type="match status" value="1"/>
</dbReference>
<dbReference type="VEuPathDB" id="FungiDB:LEMA_P121650.1"/>
<evidence type="ECO:0000313" key="2">
    <source>
        <dbReference type="EMBL" id="CBX94401.1"/>
    </source>
</evidence>
<dbReference type="EMBL" id="FP929122">
    <property type="protein sequence ID" value="CBX94401.1"/>
    <property type="molecule type" value="Genomic_DNA"/>
</dbReference>